<proteinExistence type="predicted"/>
<dbReference type="AlphaFoldDB" id="A0A8X6U787"/>
<reference evidence="1" key="1">
    <citation type="submission" date="2020-08" db="EMBL/GenBank/DDBJ databases">
        <title>Multicomponent nature underlies the extraordinary mechanical properties of spider dragline silk.</title>
        <authorList>
            <person name="Kono N."/>
            <person name="Nakamura H."/>
            <person name="Mori M."/>
            <person name="Yoshida Y."/>
            <person name="Ohtoshi R."/>
            <person name="Malay A.D."/>
            <person name="Moran D.A.P."/>
            <person name="Tomita M."/>
            <person name="Numata K."/>
            <person name="Arakawa K."/>
        </authorList>
    </citation>
    <scope>NUCLEOTIDE SEQUENCE</scope>
</reference>
<comment type="caution">
    <text evidence="1">The sequence shown here is derived from an EMBL/GenBank/DDBJ whole genome shotgun (WGS) entry which is preliminary data.</text>
</comment>
<keyword evidence="2" id="KW-1185">Reference proteome</keyword>
<organism evidence="1 2">
    <name type="scientific">Nephila pilipes</name>
    <name type="common">Giant wood spider</name>
    <name type="synonym">Nephila maculata</name>
    <dbReference type="NCBI Taxonomy" id="299642"/>
    <lineage>
        <taxon>Eukaryota</taxon>
        <taxon>Metazoa</taxon>
        <taxon>Ecdysozoa</taxon>
        <taxon>Arthropoda</taxon>
        <taxon>Chelicerata</taxon>
        <taxon>Arachnida</taxon>
        <taxon>Araneae</taxon>
        <taxon>Araneomorphae</taxon>
        <taxon>Entelegynae</taxon>
        <taxon>Araneoidea</taxon>
        <taxon>Nephilidae</taxon>
        <taxon>Nephila</taxon>
    </lineage>
</organism>
<protein>
    <submittedName>
        <fullName evidence="1">Integrase catalytic domain-containing protein</fullName>
    </submittedName>
</protein>
<dbReference type="EMBL" id="BMAW01122516">
    <property type="protein sequence ID" value="GFT99213.1"/>
    <property type="molecule type" value="Genomic_DNA"/>
</dbReference>
<dbReference type="OrthoDB" id="6430234at2759"/>
<evidence type="ECO:0000313" key="2">
    <source>
        <dbReference type="Proteomes" id="UP000887013"/>
    </source>
</evidence>
<dbReference type="Proteomes" id="UP000887013">
    <property type="component" value="Unassembled WGS sequence"/>
</dbReference>
<gene>
    <name evidence="1" type="primary">AVEN_78504_1</name>
    <name evidence="1" type="ORF">NPIL_535061</name>
</gene>
<name>A0A8X6U787_NEPPI</name>
<accession>A0A8X6U787</accession>
<sequence>MVLRKWQTNPVKLRESWRRAGVEIQEDKTIEAGCGAPTKVLGLAWSPDKNTVVFDFSKLINILANGCSTKRFILQILGHIFDQIGFLGPFIIRLKILTSPRTLGS</sequence>
<evidence type="ECO:0000313" key="1">
    <source>
        <dbReference type="EMBL" id="GFT99213.1"/>
    </source>
</evidence>